<dbReference type="CDD" id="cd05195">
    <property type="entry name" value="enoyl_red"/>
    <property type="match status" value="1"/>
</dbReference>
<dbReference type="SUPFAM" id="SSF53901">
    <property type="entry name" value="Thiolase-like"/>
    <property type="match status" value="2"/>
</dbReference>
<evidence type="ECO:0000256" key="44">
    <source>
        <dbReference type="ARBA" id="ARBA00049533"/>
    </source>
</evidence>
<comment type="catalytic activity">
    <reaction evidence="43">
        <text>(2E)-decenoyl-[ACP] + NADPH + H(+) = decanoyl-[ACP] + NADP(+)</text>
        <dbReference type="Rhea" id="RHEA:41864"/>
        <dbReference type="Rhea" id="RHEA-COMP:9639"/>
        <dbReference type="Rhea" id="RHEA-COMP:9640"/>
        <dbReference type="ChEBI" id="CHEBI:15378"/>
        <dbReference type="ChEBI" id="CHEBI:57783"/>
        <dbReference type="ChEBI" id="CHEBI:58349"/>
        <dbReference type="ChEBI" id="CHEBI:78467"/>
        <dbReference type="ChEBI" id="CHEBI:78468"/>
    </reaction>
    <physiologicalReaction direction="left-to-right" evidence="43">
        <dbReference type="Rhea" id="RHEA:41865"/>
    </physiologicalReaction>
</comment>
<comment type="catalytic activity">
    <reaction evidence="23">
        <text>(2E)-hexenoyl-[ACP] + NADPH + H(+) = hexanoyl-[ACP] + NADP(+)</text>
        <dbReference type="Rhea" id="RHEA:41832"/>
        <dbReference type="Rhea" id="RHEA-COMP:9631"/>
        <dbReference type="Rhea" id="RHEA-COMP:9632"/>
        <dbReference type="ChEBI" id="CHEBI:15378"/>
        <dbReference type="ChEBI" id="CHEBI:57783"/>
        <dbReference type="ChEBI" id="CHEBI:58349"/>
        <dbReference type="ChEBI" id="CHEBI:78458"/>
        <dbReference type="ChEBI" id="CHEBI:78459"/>
    </reaction>
    <physiologicalReaction direction="left-to-right" evidence="23">
        <dbReference type="Rhea" id="RHEA:41833"/>
    </physiologicalReaction>
</comment>
<dbReference type="GO" id="GO:0004313">
    <property type="term" value="F:[acyl-carrier-protein] S-acetyltransferase activity"/>
    <property type="evidence" value="ECO:0007669"/>
    <property type="project" value="UniProtKB-EC"/>
</dbReference>
<evidence type="ECO:0000256" key="33">
    <source>
        <dbReference type="ARBA" id="ARBA00048691"/>
    </source>
</evidence>
<comment type="catalytic activity">
    <reaction evidence="27">
        <text>(2E)-dodecenoyl-[ACP] + NADPH + H(+) = dodecanoyl-[ACP] + NADP(+)</text>
        <dbReference type="Rhea" id="RHEA:41880"/>
        <dbReference type="Rhea" id="RHEA-COMP:9643"/>
        <dbReference type="Rhea" id="RHEA-COMP:9644"/>
        <dbReference type="ChEBI" id="CHEBI:15378"/>
        <dbReference type="ChEBI" id="CHEBI:57783"/>
        <dbReference type="ChEBI" id="CHEBI:58349"/>
        <dbReference type="ChEBI" id="CHEBI:65264"/>
        <dbReference type="ChEBI" id="CHEBI:78472"/>
    </reaction>
    <physiologicalReaction direction="left-to-right" evidence="27">
        <dbReference type="Rhea" id="RHEA:41881"/>
    </physiologicalReaction>
</comment>
<evidence type="ECO:0000256" key="28">
    <source>
        <dbReference type="ARBA" id="ARBA00048289"/>
    </source>
</evidence>
<dbReference type="CDD" id="cd00833">
    <property type="entry name" value="PKS"/>
    <property type="match status" value="1"/>
</dbReference>
<evidence type="ECO:0000256" key="11">
    <source>
        <dbReference type="ARBA" id="ARBA00023399"/>
    </source>
</evidence>
<dbReference type="Pfam" id="PF00975">
    <property type="entry name" value="Thioesterase"/>
    <property type="match status" value="1"/>
</dbReference>
<evidence type="ECO:0000256" key="19">
    <source>
        <dbReference type="ARBA" id="ARBA00047451"/>
    </source>
</evidence>
<gene>
    <name evidence="46" type="ORF">O3G_MSEX007052</name>
</gene>
<evidence type="ECO:0000256" key="40">
    <source>
        <dbReference type="ARBA" id="ARBA00049414"/>
    </source>
</evidence>
<evidence type="ECO:0000256" key="18">
    <source>
        <dbReference type="ARBA" id="ARBA00047440"/>
    </source>
</evidence>
<dbReference type="InterPro" id="IPR050091">
    <property type="entry name" value="PKS_NRPS_Biosynth_Enz"/>
</dbReference>
<comment type="catalytic activity">
    <reaction evidence="33">
        <text>holo-[ACP] + acetyl-CoA = acetyl-[ACP] + CoA</text>
        <dbReference type="Rhea" id="RHEA:41788"/>
        <dbReference type="Rhea" id="RHEA-COMP:9621"/>
        <dbReference type="Rhea" id="RHEA-COMP:9685"/>
        <dbReference type="ChEBI" id="CHEBI:57287"/>
        <dbReference type="ChEBI" id="CHEBI:57288"/>
        <dbReference type="ChEBI" id="CHEBI:64479"/>
        <dbReference type="ChEBI" id="CHEBI:78446"/>
        <dbReference type="EC" id="2.3.1.38"/>
    </reaction>
    <physiologicalReaction direction="left-to-right" evidence="33">
        <dbReference type="Rhea" id="RHEA:41789"/>
    </physiologicalReaction>
</comment>
<dbReference type="InterPro" id="IPR016035">
    <property type="entry name" value="Acyl_Trfase/lysoPLipase"/>
</dbReference>
<name>A0A921Z4N6_MANSE</name>
<evidence type="ECO:0000313" key="47">
    <source>
        <dbReference type="EMBL" id="UXP72053.1"/>
    </source>
</evidence>
<comment type="catalytic activity">
    <reaction evidence="35">
        <text>3-oxotetradecanoyl-[ACP] + NADPH + H(+) = (3R)-hydroxytetradecanoyl-[ACP] + NADP(+)</text>
        <dbReference type="Rhea" id="RHEA:41888"/>
        <dbReference type="Rhea" id="RHEA-COMP:9645"/>
        <dbReference type="Rhea" id="RHEA-COMP:9646"/>
        <dbReference type="ChEBI" id="CHEBI:15378"/>
        <dbReference type="ChEBI" id="CHEBI:57783"/>
        <dbReference type="ChEBI" id="CHEBI:58349"/>
        <dbReference type="ChEBI" id="CHEBI:78473"/>
        <dbReference type="ChEBI" id="CHEBI:78474"/>
    </reaction>
    <physiologicalReaction direction="left-to-right" evidence="35">
        <dbReference type="Rhea" id="RHEA:41889"/>
    </physiologicalReaction>
</comment>
<evidence type="ECO:0000256" key="2">
    <source>
        <dbReference type="ARBA" id="ARBA00022799"/>
    </source>
</evidence>
<dbReference type="SUPFAM" id="SSF53474">
    <property type="entry name" value="alpha/beta-Hydrolases"/>
    <property type="match status" value="1"/>
</dbReference>
<dbReference type="GO" id="GO:0006633">
    <property type="term" value="P:fatty acid biosynthetic process"/>
    <property type="evidence" value="ECO:0007669"/>
    <property type="project" value="TreeGrafter"/>
</dbReference>
<evidence type="ECO:0000256" key="27">
    <source>
        <dbReference type="ARBA" id="ARBA00048281"/>
    </source>
</evidence>
<sequence>MAASRNNDLNDKIVISGISGLFPSSNSVNEFMHNLYNKVDMVTSDNPRWNLNDPSIPKHIGMVEGFDKFDAQFFKVTYPVGNVMEPMGRKLLEETYGAIFDSGTSLASLKEKKIGVFIGSSFTDSSAMIIYELGNYGNFIINGTSKAMFANRISYWIDGKGPSYNLDYSCASSTACLEVACSRIKAGDCDAAIIGGCNHCLYPNVLRNMRCAGLLCLDGKTKCFDKNADGYVRSDAVSSVFLQKGKDAKRIYAEVVHVKGEYKTKPDAAFLQLREPDDLQEFLNKFYVEAKIDPSCVEYVEAHAAAIAKADRNEIQAIGNVFAKEKVIKIGSVKSNMGNCGPASGVTALTKLCLAYHQGRLPANLHYTEPHDLPAVQDNRVQVVTENEEFNRGYTAINSFSMTGGNYHVLLKGHYKKKDPKRYQCTIPQMVLASGRQEECANKVFDMLNNQPIDLEQIALLRNIFADDILGHTVRGYVILDTNENNETVCLSKSVNRYPGVKQPVWFVYSGMGSQWGGMGADLMRIPIFADAMRKCSKVLDPKGVDLLKIITEPNNALFDDILNSFVGISAVQIGLTDILTAIGIVPDYIIGHSLGETVCGYQDNTFTAEETILCTYCRGKVSKDTSFIKGAMAAVAIGYNSMVNQCPPDIDIACHNSSDSSTISGPSESVKKFVNELTARGVFAREVACANIPYHSRYVSDAGSVLLTQLRDLIKDPKPRSKKWLSTSIPQHQWDEPLAQYSSAEYHTNNALSPVLFEETAKLIPENAIVIEIAPHGLLQAIMKRSHKNCTHISLTKRGVKDGVKFLLEAIGKMYEAGLNPKLDALYPKIDYPVSTETPLLSHFVQWEHSEDWPIRTFNKLEKITARSRKIILSVHDDEYQYLEGHVREGKNVLPESAVLVLVWETLAMYREMDYSNLSIVFENIHFLSEVVIKRDSSLKLSIMINRGDSKFEVCYDNTLIATGVINGVKMVHFQQVFEEEEKDDDIILNSEDIYRVFETRGFSYDGQFKSIHSSNIECNKARVKWTNEWVTFLDSLMQLNTLTRDCEGVSVPKFIRKLSISMVEQDIYRQNFDGDYCSAVLNHLQGITRCAGVEIDTVIFTDKPVYEKECDVLETRSFFPYYSMNRVDLNTSLHIILQIVSENADTNIIRVIATTNSQGEIIASLKEVADKMPIEVEIEINLVNGQSNEIIAKTKDTEKTNVLIIENLFGNQQTLHTIRNISEESFILTLEQSVPNIQPNLREHFTIITSLSDGKQILILLKRAHLKQETIYVKISSDNKFSWVPRVYGELKTTKRVVLISERQAYCGVLGFVHKLRRDGAKKLCAVIIDDFQAASFNPEINIYKDQIEKNLAINIMKKGQWGSYYYTLSPKFVTLRNATLTKIAPSIQDGLVWVEQAPIIANNNLVQVSFAGLSLKDLEKAVNNEKIEDTSFGLDFSGIDISGDRVMGIIKGSVSSSIEADFDLLWPVPDHWSLEEAATVPLPYVHAYYCLTMRSELCKGQTVLVTGGTGALGQAIISLCLNINCKVFTTVSTLDKKKFLLKLFPELNEHHVGYSGDDSFHSMVTIYTKNKGCDLVINSSTGSLREAAMKCVGVFGLFLDLSKYDMDNNKVIGMAYLCGVRNYRAVDLSNIFRPENNKDKKLLQKMVSEGIANGMVKPLTRVIYSPKDVARAFRLLSASNHRGRALIRMRDPIITNQGMLVSPRLTLSNKGVYIVINDNKDLGIELVDRLVKRGARKIVIHTRSRPVSGYTQTKFVTWMREDVAIKLNSENLQTEQGCIRMIKDGTKIGQIKGIFIVQNLEGLVKVNQDESNEEFSNKFSKLVMIVSNLDVITRTYCSELSHFVILSPLSQNDADEYSVAIVEKICRARNDIGYPALVLRYNGYNDSENKFIGSCDKLLPAPRSALFDAMEKSLKLKHKYVRTFNLKNTKRLDFIQKISDVVGTKFVEDANNKKTLGDLKLNNSTLTEIKAIISESYNVDYHLEKIQHMTIQSLKNLGKDDTNKNDEITSGPGVFYTHIESEKTHMLDSLPVVPMITLLNDGTENDLDPQGTYLTMIPGFEGRSDIFTSIAERLKIQAVTIPLGPDMPHDSIPKMAAEVRKTMKTKFETKSKFYLLGYSFGVNIALELAALLEKEGHEGIVYCLDSSPDALRVQINVYLGNITQAQLQNTVIEHAYYLITGFESIELKHDLDNAITWSEKVECCLAKLKGLVNYSNEYKKVILESMYQRFRLAQEYKPKIKLRSELVLIRGVQNLEQLSDDYGLGVYSEKKVSVHNLGIEYKLVPRDCRVPNIINRLLEPSLLEIFRKKNLCDTYVIEA</sequence>
<evidence type="ECO:0000256" key="41">
    <source>
        <dbReference type="ARBA" id="ARBA00049422"/>
    </source>
</evidence>
<evidence type="ECO:0000256" key="3">
    <source>
        <dbReference type="ARBA" id="ARBA00022898"/>
    </source>
</evidence>
<dbReference type="Pfam" id="PF00109">
    <property type="entry name" value="ketoacyl-synt"/>
    <property type="match status" value="1"/>
</dbReference>
<evidence type="ECO:0000256" key="12">
    <source>
        <dbReference type="ARBA" id="ARBA00023401"/>
    </source>
</evidence>
<proteinExistence type="evidence at transcript level"/>
<dbReference type="InterPro" id="IPR001227">
    <property type="entry name" value="Ac_transferase_dom_sf"/>
</dbReference>
<evidence type="ECO:0000256" key="26">
    <source>
        <dbReference type="ARBA" id="ARBA00048051"/>
    </source>
</evidence>
<evidence type="ECO:0000256" key="42">
    <source>
        <dbReference type="ARBA" id="ARBA00049449"/>
    </source>
</evidence>
<comment type="catalytic activity">
    <reaction evidence="11">
        <text>(3R)-hydroxyoctadecanoyl-[ACP] = (2E)-octadecenoyl-[ACP] + H2O</text>
        <dbReference type="Rhea" id="RHEA:41924"/>
        <dbReference type="Rhea" id="RHEA-COMP:9654"/>
        <dbReference type="Rhea" id="RHEA-COMP:9655"/>
        <dbReference type="ChEBI" id="CHEBI:15377"/>
        <dbReference type="ChEBI" id="CHEBI:78488"/>
        <dbReference type="ChEBI" id="CHEBI:78489"/>
    </reaction>
    <physiologicalReaction direction="left-to-right" evidence="11">
        <dbReference type="Rhea" id="RHEA:41925"/>
    </physiologicalReaction>
</comment>
<dbReference type="InterPro" id="IPR011032">
    <property type="entry name" value="GroES-like_sf"/>
</dbReference>
<evidence type="ECO:0000256" key="16">
    <source>
        <dbReference type="ARBA" id="ARBA00047394"/>
    </source>
</evidence>
<dbReference type="PANTHER" id="PTHR43775:SF23">
    <property type="entry name" value="FATTY ACID SYNTHASE 3"/>
    <property type="match status" value="1"/>
</dbReference>
<comment type="catalytic activity">
    <reaction evidence="6">
        <text>(3R)-hydroxydodecanoyl-[ACP] = (2E)-dodecenoyl-[ACP] + H2O</text>
        <dbReference type="Rhea" id="RHEA:41876"/>
        <dbReference type="Rhea" id="RHEA-COMP:9642"/>
        <dbReference type="Rhea" id="RHEA-COMP:9643"/>
        <dbReference type="ChEBI" id="CHEBI:15377"/>
        <dbReference type="ChEBI" id="CHEBI:78470"/>
        <dbReference type="ChEBI" id="CHEBI:78472"/>
    </reaction>
    <physiologicalReaction direction="left-to-right" evidence="6">
        <dbReference type="Rhea" id="RHEA:41877"/>
    </physiologicalReaction>
</comment>
<comment type="pathway">
    <text evidence="1">Lipid metabolism.</text>
</comment>
<evidence type="ECO:0000256" key="17">
    <source>
        <dbReference type="ARBA" id="ARBA00047400"/>
    </source>
</evidence>
<comment type="catalytic activity">
    <reaction evidence="12">
        <text>(3R)-hydroxyhexadecanoyl-[ACP] = (2E)-hexadecenoyl-[ACP] + H2O</text>
        <dbReference type="Rhea" id="RHEA:41908"/>
        <dbReference type="Rhea" id="RHEA-COMP:9650"/>
        <dbReference type="Rhea" id="RHEA-COMP:9651"/>
        <dbReference type="ChEBI" id="CHEBI:15377"/>
        <dbReference type="ChEBI" id="CHEBI:78480"/>
        <dbReference type="ChEBI" id="CHEBI:78481"/>
    </reaction>
    <physiologicalReaction direction="left-to-right" evidence="12">
        <dbReference type="Rhea" id="RHEA:41909"/>
    </physiologicalReaction>
</comment>
<evidence type="ECO:0000313" key="48">
    <source>
        <dbReference type="Proteomes" id="UP000791440"/>
    </source>
</evidence>
<evidence type="ECO:0000256" key="14">
    <source>
        <dbReference type="ARBA" id="ARBA00023442"/>
    </source>
</evidence>
<evidence type="ECO:0000256" key="5">
    <source>
        <dbReference type="ARBA" id="ARBA00023332"/>
    </source>
</evidence>
<comment type="catalytic activity">
    <reaction evidence="7">
        <text>(3R)-hydroxyhexanoyl-[ACP] = (2E)-hexenoyl-[ACP] + H2O</text>
        <dbReference type="Rhea" id="RHEA:41828"/>
        <dbReference type="Rhea" id="RHEA-COMP:9630"/>
        <dbReference type="Rhea" id="RHEA-COMP:9631"/>
        <dbReference type="ChEBI" id="CHEBI:15377"/>
        <dbReference type="ChEBI" id="CHEBI:78457"/>
        <dbReference type="ChEBI" id="CHEBI:78458"/>
    </reaction>
    <physiologicalReaction direction="left-to-right" evidence="7">
        <dbReference type="Rhea" id="RHEA:41829"/>
    </physiologicalReaction>
</comment>
<dbReference type="InterPro" id="IPR016036">
    <property type="entry name" value="Malonyl_transacylase_ACP-bd"/>
</dbReference>
<evidence type="ECO:0000256" key="1">
    <source>
        <dbReference type="ARBA" id="ARBA00005189"/>
    </source>
</evidence>
<dbReference type="InterPro" id="IPR014030">
    <property type="entry name" value="Ketoacyl_synth_N"/>
</dbReference>
<dbReference type="SMART" id="SM00827">
    <property type="entry name" value="PKS_AT"/>
    <property type="match status" value="1"/>
</dbReference>
<dbReference type="InterPro" id="IPR049391">
    <property type="entry name" value="FAS_pseudo-KR"/>
</dbReference>
<evidence type="ECO:0000256" key="35">
    <source>
        <dbReference type="ARBA" id="ARBA00048935"/>
    </source>
</evidence>
<dbReference type="Gene3D" id="3.90.180.10">
    <property type="entry name" value="Medium-chain alcohol dehydrogenases, catalytic domain"/>
    <property type="match status" value="1"/>
</dbReference>
<comment type="catalytic activity">
    <reaction evidence="19">
        <text>tetradecanoyl-[ACP] + malonyl-[ACP] + H(+) = 3-oxohexadecanoyl-[ACP] + holo-[ACP] + CO2</text>
        <dbReference type="Rhea" id="RHEA:41900"/>
        <dbReference type="Rhea" id="RHEA-COMP:9623"/>
        <dbReference type="Rhea" id="RHEA-COMP:9648"/>
        <dbReference type="Rhea" id="RHEA-COMP:9649"/>
        <dbReference type="Rhea" id="RHEA-COMP:9685"/>
        <dbReference type="ChEBI" id="CHEBI:15378"/>
        <dbReference type="ChEBI" id="CHEBI:16526"/>
        <dbReference type="ChEBI" id="CHEBI:64479"/>
        <dbReference type="ChEBI" id="CHEBI:78449"/>
        <dbReference type="ChEBI" id="CHEBI:78477"/>
        <dbReference type="ChEBI" id="CHEBI:78478"/>
    </reaction>
    <physiologicalReaction direction="left-to-right" evidence="19">
        <dbReference type="Rhea" id="RHEA:41901"/>
    </physiologicalReaction>
</comment>
<dbReference type="GO" id="GO:0019171">
    <property type="term" value="F:(3R)-hydroxyacyl-[acyl-carrier-protein] dehydratase activity"/>
    <property type="evidence" value="ECO:0007669"/>
    <property type="project" value="UniProtKB-EC"/>
</dbReference>
<evidence type="ECO:0000256" key="13">
    <source>
        <dbReference type="ARBA" id="ARBA00023402"/>
    </source>
</evidence>
<dbReference type="PANTHER" id="PTHR43775">
    <property type="entry name" value="FATTY ACID SYNTHASE"/>
    <property type="match status" value="1"/>
</dbReference>
<dbReference type="SMART" id="SM00825">
    <property type="entry name" value="PKS_KS"/>
    <property type="match status" value="1"/>
</dbReference>
<comment type="catalytic activity">
    <reaction evidence="8">
        <text>(3R)-hydroxydecanoyl-[ACP] = (2E)-decenoyl-[ACP] + H2O</text>
        <dbReference type="Rhea" id="RHEA:41860"/>
        <dbReference type="Rhea" id="RHEA-COMP:9638"/>
        <dbReference type="Rhea" id="RHEA-COMP:9639"/>
        <dbReference type="ChEBI" id="CHEBI:15377"/>
        <dbReference type="ChEBI" id="CHEBI:78466"/>
        <dbReference type="ChEBI" id="CHEBI:78467"/>
    </reaction>
    <physiologicalReaction direction="left-to-right" evidence="8">
        <dbReference type="Rhea" id="RHEA:41861"/>
    </physiologicalReaction>
</comment>
<evidence type="ECO:0000256" key="36">
    <source>
        <dbReference type="ARBA" id="ARBA00049019"/>
    </source>
</evidence>
<dbReference type="Pfam" id="PF16197">
    <property type="entry name" value="KAsynt_C_assoc"/>
    <property type="match status" value="1"/>
</dbReference>
<comment type="catalytic activity">
    <reaction evidence="15">
        <text>3-oxooctadecanoyl-[ACP] + NADPH + H(+) = (3R)-hydroxyoctadecanoyl-[ACP] + NADP(+)</text>
        <dbReference type="Rhea" id="RHEA:41920"/>
        <dbReference type="Rhea" id="RHEA-COMP:9653"/>
        <dbReference type="Rhea" id="RHEA-COMP:9654"/>
        <dbReference type="ChEBI" id="CHEBI:15378"/>
        <dbReference type="ChEBI" id="CHEBI:57783"/>
        <dbReference type="ChEBI" id="CHEBI:58349"/>
        <dbReference type="ChEBI" id="CHEBI:78487"/>
        <dbReference type="ChEBI" id="CHEBI:78488"/>
    </reaction>
    <physiologicalReaction direction="left-to-right" evidence="15">
        <dbReference type="Rhea" id="RHEA:41921"/>
    </physiologicalReaction>
</comment>
<dbReference type="InterPro" id="IPR042104">
    <property type="entry name" value="PKS_dehydratase_sf"/>
</dbReference>
<evidence type="ECO:0000256" key="9">
    <source>
        <dbReference type="ARBA" id="ARBA00023394"/>
    </source>
</evidence>
<dbReference type="InterPro" id="IPR014031">
    <property type="entry name" value="Ketoacyl_synth_C"/>
</dbReference>
<dbReference type="Gene3D" id="3.40.50.720">
    <property type="entry name" value="NAD(P)-binding Rossmann-like Domain"/>
    <property type="match status" value="1"/>
</dbReference>
<evidence type="ECO:0000256" key="4">
    <source>
        <dbReference type="ARBA" id="ARBA00022990"/>
    </source>
</evidence>
<evidence type="ECO:0000256" key="6">
    <source>
        <dbReference type="ARBA" id="ARBA00023351"/>
    </source>
</evidence>
<keyword evidence="3" id="KW-0663">Pyridoxal phosphate</keyword>
<comment type="catalytic activity">
    <reaction evidence="31">
        <text>3-oxohexanoyl-[ACP] + NADPH + H(+) = (3R)-hydroxyhexanoyl-[ACP] + NADP(+)</text>
        <dbReference type="Rhea" id="RHEA:41824"/>
        <dbReference type="Rhea" id="RHEA-COMP:9629"/>
        <dbReference type="Rhea" id="RHEA-COMP:9630"/>
        <dbReference type="ChEBI" id="CHEBI:15378"/>
        <dbReference type="ChEBI" id="CHEBI:57783"/>
        <dbReference type="ChEBI" id="CHEBI:58349"/>
        <dbReference type="ChEBI" id="CHEBI:78456"/>
        <dbReference type="ChEBI" id="CHEBI:78457"/>
    </reaction>
    <physiologicalReaction direction="left-to-right" evidence="31">
        <dbReference type="Rhea" id="RHEA:41825"/>
    </physiologicalReaction>
</comment>
<comment type="catalytic activity">
    <reaction evidence="40">
        <text>3-oxohexadecanoyl-[ACP] + NADPH + H(+) = (3R)-hydroxyhexadecanoyl-[ACP] + NADP(+)</text>
        <dbReference type="Rhea" id="RHEA:41904"/>
        <dbReference type="Rhea" id="RHEA-COMP:9649"/>
        <dbReference type="Rhea" id="RHEA-COMP:9650"/>
        <dbReference type="ChEBI" id="CHEBI:15378"/>
        <dbReference type="ChEBI" id="CHEBI:57783"/>
        <dbReference type="ChEBI" id="CHEBI:58349"/>
        <dbReference type="ChEBI" id="CHEBI:78478"/>
        <dbReference type="ChEBI" id="CHEBI:78480"/>
    </reaction>
    <physiologicalReaction direction="left-to-right" evidence="40">
        <dbReference type="Rhea" id="RHEA:41905"/>
    </physiologicalReaction>
</comment>
<evidence type="ECO:0000256" key="43">
    <source>
        <dbReference type="ARBA" id="ARBA00049521"/>
    </source>
</evidence>
<comment type="catalytic activity">
    <reaction evidence="36">
        <text>(2E)-octadecenoyl-[ACP] + NADPH + H(+) = octadecanoyl-[ACP] + NADP(+)</text>
        <dbReference type="Rhea" id="RHEA:41928"/>
        <dbReference type="Rhea" id="RHEA-COMP:9655"/>
        <dbReference type="Rhea" id="RHEA-COMP:9656"/>
        <dbReference type="ChEBI" id="CHEBI:15378"/>
        <dbReference type="ChEBI" id="CHEBI:57783"/>
        <dbReference type="ChEBI" id="CHEBI:58349"/>
        <dbReference type="ChEBI" id="CHEBI:78489"/>
        <dbReference type="ChEBI" id="CHEBI:78495"/>
    </reaction>
    <physiologicalReaction direction="left-to-right" evidence="36">
        <dbReference type="Rhea" id="RHEA:41929"/>
    </physiologicalReaction>
</comment>
<dbReference type="InterPro" id="IPR016039">
    <property type="entry name" value="Thiolase-like"/>
</dbReference>
<dbReference type="Pfam" id="PF02801">
    <property type="entry name" value="Ketoacyl-synt_C"/>
    <property type="match status" value="1"/>
</dbReference>
<reference evidence="46" key="2">
    <citation type="submission" date="2020-12" db="EMBL/GenBank/DDBJ databases">
        <authorList>
            <person name="Kanost M."/>
        </authorList>
    </citation>
    <scope>NUCLEOTIDE SEQUENCE</scope>
</reference>
<comment type="catalytic activity">
    <reaction evidence="13">
        <text>(3R)-hydroxybutanoyl-[ACP] = (2E)-butenoyl-[ACP] + H2O</text>
        <dbReference type="Rhea" id="RHEA:41808"/>
        <dbReference type="Rhea" id="RHEA-COMP:9626"/>
        <dbReference type="Rhea" id="RHEA-COMP:9627"/>
        <dbReference type="ChEBI" id="CHEBI:15377"/>
        <dbReference type="ChEBI" id="CHEBI:78451"/>
        <dbReference type="ChEBI" id="CHEBI:78453"/>
    </reaction>
    <physiologicalReaction direction="left-to-right" evidence="13">
        <dbReference type="Rhea" id="RHEA:41809"/>
    </physiologicalReaction>
</comment>
<evidence type="ECO:0000256" key="37">
    <source>
        <dbReference type="ARBA" id="ARBA00049109"/>
    </source>
</evidence>
<evidence type="ECO:0000256" key="15">
    <source>
        <dbReference type="ARBA" id="ARBA00047300"/>
    </source>
</evidence>
<feature type="domain" description="Ketosynthase family 3 (KS3)" evidence="45">
    <location>
        <begin position="10"/>
        <end position="413"/>
    </location>
</feature>
<organism evidence="46 48">
    <name type="scientific">Manduca sexta</name>
    <name type="common">Tobacco hawkmoth</name>
    <name type="synonym">Tobacco hornworm</name>
    <dbReference type="NCBI Taxonomy" id="7130"/>
    <lineage>
        <taxon>Eukaryota</taxon>
        <taxon>Metazoa</taxon>
        <taxon>Ecdysozoa</taxon>
        <taxon>Arthropoda</taxon>
        <taxon>Hexapoda</taxon>
        <taxon>Insecta</taxon>
        <taxon>Pterygota</taxon>
        <taxon>Neoptera</taxon>
        <taxon>Endopterygota</taxon>
        <taxon>Lepidoptera</taxon>
        <taxon>Glossata</taxon>
        <taxon>Ditrysia</taxon>
        <taxon>Bombycoidea</taxon>
        <taxon>Sphingidae</taxon>
        <taxon>Sphinginae</taxon>
        <taxon>Sphingini</taxon>
        <taxon>Manduca</taxon>
    </lineage>
</organism>
<comment type="catalytic activity">
    <reaction evidence="9">
        <text>a (3R)-hydroxyacyl-[ACP] = a (2E)-enoyl-[ACP] + H2O</text>
        <dbReference type="Rhea" id="RHEA:13097"/>
        <dbReference type="Rhea" id="RHEA-COMP:9925"/>
        <dbReference type="Rhea" id="RHEA-COMP:9945"/>
        <dbReference type="ChEBI" id="CHEBI:15377"/>
        <dbReference type="ChEBI" id="CHEBI:78784"/>
        <dbReference type="ChEBI" id="CHEBI:78827"/>
        <dbReference type="EC" id="4.2.1.59"/>
    </reaction>
    <physiologicalReaction direction="left-to-right" evidence="9">
        <dbReference type="Rhea" id="RHEA:13098"/>
    </physiologicalReaction>
</comment>
<evidence type="ECO:0000256" key="20">
    <source>
        <dbReference type="ARBA" id="ARBA00047500"/>
    </source>
</evidence>
<reference evidence="46" key="1">
    <citation type="journal article" date="2016" name="Insect Biochem. Mol. Biol.">
        <title>Multifaceted biological insights from a draft genome sequence of the tobacco hornworm moth, Manduca sexta.</title>
        <authorList>
            <person name="Kanost M.R."/>
            <person name="Arrese E.L."/>
            <person name="Cao X."/>
            <person name="Chen Y.R."/>
            <person name="Chellapilla S."/>
            <person name="Goldsmith M.R."/>
            <person name="Grosse-Wilde E."/>
            <person name="Heckel D.G."/>
            <person name="Herndon N."/>
            <person name="Jiang H."/>
            <person name="Papanicolaou A."/>
            <person name="Qu J."/>
            <person name="Soulages J.L."/>
            <person name="Vogel H."/>
            <person name="Walters J."/>
            <person name="Waterhouse R.M."/>
            <person name="Ahn S.J."/>
            <person name="Almeida F.C."/>
            <person name="An C."/>
            <person name="Aqrawi P."/>
            <person name="Bretschneider A."/>
            <person name="Bryant W.B."/>
            <person name="Bucks S."/>
            <person name="Chao H."/>
            <person name="Chevignon G."/>
            <person name="Christen J.M."/>
            <person name="Clarke D.F."/>
            <person name="Dittmer N.T."/>
            <person name="Ferguson L.C.F."/>
            <person name="Garavelou S."/>
            <person name="Gordon K.H.J."/>
            <person name="Gunaratna R.T."/>
            <person name="Han Y."/>
            <person name="Hauser F."/>
            <person name="He Y."/>
            <person name="Heidel-Fischer H."/>
            <person name="Hirsh A."/>
            <person name="Hu Y."/>
            <person name="Jiang H."/>
            <person name="Kalra D."/>
            <person name="Klinner C."/>
            <person name="Konig C."/>
            <person name="Kovar C."/>
            <person name="Kroll A.R."/>
            <person name="Kuwar S.S."/>
            <person name="Lee S.L."/>
            <person name="Lehman R."/>
            <person name="Li K."/>
            <person name="Li Z."/>
            <person name="Liang H."/>
            <person name="Lovelace S."/>
            <person name="Lu Z."/>
            <person name="Mansfield J.H."/>
            <person name="McCulloch K.J."/>
            <person name="Mathew T."/>
            <person name="Morton B."/>
            <person name="Muzny D.M."/>
            <person name="Neunemann D."/>
            <person name="Ongeri F."/>
            <person name="Pauchet Y."/>
            <person name="Pu L.L."/>
            <person name="Pyrousis I."/>
            <person name="Rao X.J."/>
            <person name="Redding A."/>
            <person name="Roesel C."/>
            <person name="Sanchez-Gracia A."/>
            <person name="Schaack S."/>
            <person name="Shukla A."/>
            <person name="Tetreau G."/>
            <person name="Wang Y."/>
            <person name="Xiong G.H."/>
            <person name="Traut W."/>
            <person name="Walsh T.K."/>
            <person name="Worley K.C."/>
            <person name="Wu D."/>
            <person name="Wu W."/>
            <person name="Wu Y.Q."/>
            <person name="Zhang X."/>
            <person name="Zou Z."/>
            <person name="Zucker H."/>
            <person name="Briscoe A.D."/>
            <person name="Burmester T."/>
            <person name="Clem R.J."/>
            <person name="Feyereisen R."/>
            <person name="Grimmelikhuijzen C.J.P."/>
            <person name="Hamodrakas S.J."/>
            <person name="Hansson B.S."/>
            <person name="Huguet E."/>
            <person name="Jermiin L.S."/>
            <person name="Lan Q."/>
            <person name="Lehman H.K."/>
            <person name="Lorenzen M."/>
            <person name="Merzendorfer H."/>
            <person name="Michalopoulos I."/>
            <person name="Morton D.B."/>
            <person name="Muthukrishnan S."/>
            <person name="Oakeshott J.G."/>
            <person name="Palmer W."/>
            <person name="Park Y."/>
            <person name="Passarelli A.L."/>
            <person name="Rozas J."/>
            <person name="Schwartz L.M."/>
            <person name="Smith W."/>
            <person name="Southgate A."/>
            <person name="Vilcinskas A."/>
            <person name="Vogt R."/>
            <person name="Wang P."/>
            <person name="Werren J."/>
            <person name="Yu X.Q."/>
            <person name="Zhou J.J."/>
            <person name="Brown S.J."/>
            <person name="Scherer S.E."/>
            <person name="Richards S."/>
            <person name="Blissard G.W."/>
        </authorList>
    </citation>
    <scope>NUCLEOTIDE SEQUENCE</scope>
</reference>
<comment type="catalytic activity">
    <reaction evidence="10">
        <text>(3R)-hydroxytetradecanoyl-[ACP] = (2E)-tetradecenoyl-[ACP] + H2O</text>
        <dbReference type="Rhea" id="RHEA:41892"/>
        <dbReference type="Rhea" id="RHEA-COMP:9646"/>
        <dbReference type="Rhea" id="RHEA-COMP:9647"/>
        <dbReference type="ChEBI" id="CHEBI:15377"/>
        <dbReference type="ChEBI" id="CHEBI:78474"/>
        <dbReference type="ChEBI" id="CHEBI:78475"/>
    </reaction>
    <physiologicalReaction direction="left-to-right" evidence="10">
        <dbReference type="Rhea" id="RHEA:41893"/>
    </physiologicalReaction>
</comment>
<comment type="catalytic activity">
    <reaction evidence="21">
        <text>dodecanoyl-[ACP] + malonyl-[ACP] + H(+) = 3-oxotetradecanoyl-[ACP] + holo-[ACP] + CO2</text>
        <dbReference type="Rhea" id="RHEA:41884"/>
        <dbReference type="Rhea" id="RHEA-COMP:9623"/>
        <dbReference type="Rhea" id="RHEA-COMP:9644"/>
        <dbReference type="Rhea" id="RHEA-COMP:9645"/>
        <dbReference type="Rhea" id="RHEA-COMP:9685"/>
        <dbReference type="ChEBI" id="CHEBI:15378"/>
        <dbReference type="ChEBI" id="CHEBI:16526"/>
        <dbReference type="ChEBI" id="CHEBI:64479"/>
        <dbReference type="ChEBI" id="CHEBI:65264"/>
        <dbReference type="ChEBI" id="CHEBI:78449"/>
        <dbReference type="ChEBI" id="CHEBI:78473"/>
    </reaction>
    <physiologicalReaction direction="left-to-right" evidence="21">
        <dbReference type="Rhea" id="RHEA:41885"/>
    </physiologicalReaction>
</comment>
<keyword evidence="2" id="KW-0702">S-nitrosylation</keyword>
<comment type="catalytic activity">
    <reaction evidence="24">
        <text>3-oxobutanoyl-[ACP] + NADPH + H(+) = (3R)-hydroxybutanoyl-[ACP] + NADP(+)</text>
        <dbReference type="Rhea" id="RHEA:41804"/>
        <dbReference type="Rhea" id="RHEA-COMP:9625"/>
        <dbReference type="Rhea" id="RHEA-COMP:9626"/>
        <dbReference type="ChEBI" id="CHEBI:15378"/>
        <dbReference type="ChEBI" id="CHEBI:57783"/>
        <dbReference type="ChEBI" id="CHEBI:58349"/>
        <dbReference type="ChEBI" id="CHEBI:78450"/>
        <dbReference type="ChEBI" id="CHEBI:78451"/>
    </reaction>
    <physiologicalReaction direction="left-to-right" evidence="24">
        <dbReference type="Rhea" id="RHEA:41805"/>
    </physiologicalReaction>
</comment>
<comment type="catalytic activity">
    <reaction evidence="42">
        <text>butanoyl-[ACP] + malonyl-[ACP] + H(+) = 3-oxohexanoyl-[ACP] + holo-[ACP] + CO2</text>
        <dbReference type="Rhea" id="RHEA:41820"/>
        <dbReference type="Rhea" id="RHEA-COMP:9623"/>
        <dbReference type="Rhea" id="RHEA-COMP:9628"/>
        <dbReference type="Rhea" id="RHEA-COMP:9629"/>
        <dbReference type="Rhea" id="RHEA-COMP:9685"/>
        <dbReference type="ChEBI" id="CHEBI:15378"/>
        <dbReference type="ChEBI" id="CHEBI:16526"/>
        <dbReference type="ChEBI" id="CHEBI:64479"/>
        <dbReference type="ChEBI" id="CHEBI:78449"/>
        <dbReference type="ChEBI" id="CHEBI:78454"/>
        <dbReference type="ChEBI" id="CHEBI:78456"/>
    </reaction>
    <physiologicalReaction direction="left-to-right" evidence="42">
        <dbReference type="Rhea" id="RHEA:41821"/>
    </physiologicalReaction>
</comment>
<keyword evidence="4" id="KW-0007">Acetylation</keyword>
<evidence type="ECO:0000256" key="7">
    <source>
        <dbReference type="ARBA" id="ARBA00023373"/>
    </source>
</evidence>
<evidence type="ECO:0000256" key="38">
    <source>
        <dbReference type="ARBA" id="ARBA00049171"/>
    </source>
</evidence>
<dbReference type="InterPro" id="IPR036291">
    <property type="entry name" value="NAD(P)-bd_dom_sf"/>
</dbReference>
<comment type="catalytic activity">
    <reaction evidence="44">
        <text>octanoyl-[ACP] + malonyl-[ACP] + H(+) = 3-oxodecanoyl-[ACP] + holo-[ACP] + CO2</text>
        <dbReference type="Rhea" id="RHEA:41852"/>
        <dbReference type="Rhea" id="RHEA-COMP:9623"/>
        <dbReference type="Rhea" id="RHEA-COMP:9636"/>
        <dbReference type="Rhea" id="RHEA-COMP:9637"/>
        <dbReference type="Rhea" id="RHEA-COMP:9685"/>
        <dbReference type="ChEBI" id="CHEBI:15378"/>
        <dbReference type="ChEBI" id="CHEBI:16526"/>
        <dbReference type="ChEBI" id="CHEBI:64479"/>
        <dbReference type="ChEBI" id="CHEBI:78449"/>
        <dbReference type="ChEBI" id="CHEBI:78463"/>
        <dbReference type="ChEBI" id="CHEBI:78464"/>
    </reaction>
    <physiologicalReaction direction="left-to-right" evidence="44">
        <dbReference type="Rhea" id="RHEA:41853"/>
    </physiologicalReaction>
</comment>
<dbReference type="EMBL" id="JH668404">
    <property type="protein sequence ID" value="KAG6451289.1"/>
    <property type="molecule type" value="Genomic_DNA"/>
</dbReference>
<dbReference type="Gene3D" id="3.40.50.1820">
    <property type="entry name" value="alpha/beta hydrolase"/>
    <property type="match status" value="1"/>
</dbReference>
<dbReference type="Gene3D" id="3.40.366.10">
    <property type="entry name" value="Malonyl-Coenzyme A Acyl Carrier Protein, domain 2"/>
    <property type="match status" value="1"/>
</dbReference>
<dbReference type="InterPro" id="IPR001031">
    <property type="entry name" value="Thioesterase"/>
</dbReference>
<dbReference type="OrthoDB" id="329835at2759"/>
<dbReference type="SUPFAM" id="SSF50129">
    <property type="entry name" value="GroES-like"/>
    <property type="match status" value="1"/>
</dbReference>
<dbReference type="Proteomes" id="UP000791440">
    <property type="component" value="Unassembled WGS sequence"/>
</dbReference>
<dbReference type="GO" id="GO:0004315">
    <property type="term" value="F:3-oxoacyl-[acyl-carrier-protein] synthase activity"/>
    <property type="evidence" value="ECO:0007669"/>
    <property type="project" value="UniProtKB-EC"/>
</dbReference>
<dbReference type="GO" id="GO:0004316">
    <property type="term" value="F:3-oxoacyl-[acyl-carrier-protein] reductase (NADPH) activity"/>
    <property type="evidence" value="ECO:0007669"/>
    <property type="project" value="UniProtKB-EC"/>
</dbReference>
<comment type="catalytic activity">
    <reaction evidence="25">
        <text>acetyl-[ACP] + malonyl-[ACP] + H(+) = 3-oxobutanoyl-[ACP] + holo-[ACP] + CO2</text>
        <dbReference type="Rhea" id="RHEA:41800"/>
        <dbReference type="Rhea" id="RHEA-COMP:9621"/>
        <dbReference type="Rhea" id="RHEA-COMP:9623"/>
        <dbReference type="Rhea" id="RHEA-COMP:9625"/>
        <dbReference type="Rhea" id="RHEA-COMP:9685"/>
        <dbReference type="ChEBI" id="CHEBI:15378"/>
        <dbReference type="ChEBI" id="CHEBI:16526"/>
        <dbReference type="ChEBI" id="CHEBI:64479"/>
        <dbReference type="ChEBI" id="CHEBI:78446"/>
        <dbReference type="ChEBI" id="CHEBI:78449"/>
        <dbReference type="ChEBI" id="CHEBI:78450"/>
    </reaction>
    <physiologicalReaction direction="left-to-right" evidence="25">
        <dbReference type="Rhea" id="RHEA:41801"/>
    </physiologicalReaction>
</comment>
<evidence type="ECO:0000313" key="46">
    <source>
        <dbReference type="EMBL" id="KAG6451289.1"/>
    </source>
</evidence>
<comment type="catalytic activity">
    <reaction evidence="22">
        <text>(2E)-hexadecenoyl-[ACP] + NADPH + H(+) = hexadecanoyl-[ACP] + NADP(+)</text>
        <dbReference type="Rhea" id="RHEA:41912"/>
        <dbReference type="Rhea" id="RHEA-COMP:9651"/>
        <dbReference type="Rhea" id="RHEA-COMP:9652"/>
        <dbReference type="ChEBI" id="CHEBI:15378"/>
        <dbReference type="ChEBI" id="CHEBI:57783"/>
        <dbReference type="ChEBI" id="CHEBI:58349"/>
        <dbReference type="ChEBI" id="CHEBI:78481"/>
        <dbReference type="ChEBI" id="CHEBI:78483"/>
    </reaction>
    <physiologicalReaction direction="left-to-right" evidence="22">
        <dbReference type="Rhea" id="RHEA:41913"/>
    </physiologicalReaction>
</comment>
<protein>
    <submittedName>
        <fullName evidence="47">Esterase</fullName>
    </submittedName>
</protein>
<comment type="catalytic activity">
    <reaction evidence="38">
        <text>(2E)-tetradecenoyl-[ACP] + NADPH + H(+) = tetradecanoyl-[ACP] + NADP(+)</text>
        <dbReference type="Rhea" id="RHEA:41896"/>
        <dbReference type="Rhea" id="RHEA-COMP:9647"/>
        <dbReference type="Rhea" id="RHEA-COMP:9648"/>
        <dbReference type="ChEBI" id="CHEBI:15378"/>
        <dbReference type="ChEBI" id="CHEBI:57783"/>
        <dbReference type="ChEBI" id="CHEBI:58349"/>
        <dbReference type="ChEBI" id="CHEBI:78475"/>
        <dbReference type="ChEBI" id="CHEBI:78477"/>
    </reaction>
    <physiologicalReaction direction="left-to-right" evidence="38">
        <dbReference type="Rhea" id="RHEA:41897"/>
    </physiologicalReaction>
</comment>
<evidence type="ECO:0000256" key="10">
    <source>
        <dbReference type="ARBA" id="ARBA00023398"/>
    </source>
</evidence>
<dbReference type="Gene3D" id="3.40.47.10">
    <property type="match status" value="1"/>
</dbReference>
<comment type="catalytic activity">
    <reaction evidence="28">
        <text>tetradecanoyl-[ACP] + H2O = tetradecanoate + holo-[ACP] + H(+)</text>
        <dbReference type="Rhea" id="RHEA:30123"/>
        <dbReference type="Rhea" id="RHEA-COMP:9648"/>
        <dbReference type="Rhea" id="RHEA-COMP:9685"/>
        <dbReference type="ChEBI" id="CHEBI:15377"/>
        <dbReference type="ChEBI" id="CHEBI:15378"/>
        <dbReference type="ChEBI" id="CHEBI:30807"/>
        <dbReference type="ChEBI" id="CHEBI:64479"/>
        <dbReference type="ChEBI" id="CHEBI:78477"/>
        <dbReference type="EC" id="3.1.2.14"/>
    </reaction>
    <physiologicalReaction direction="left-to-right" evidence="28">
        <dbReference type="Rhea" id="RHEA:30124"/>
    </physiologicalReaction>
</comment>
<evidence type="ECO:0000256" key="31">
    <source>
        <dbReference type="ARBA" id="ARBA00048571"/>
    </source>
</evidence>
<comment type="catalytic activity">
    <reaction evidence="18">
        <text>3-oxodecanoyl-[ACP] + NADPH + H(+) = (3R)-hydroxydecanoyl-[ACP] + NADP(+)</text>
        <dbReference type="Rhea" id="RHEA:41856"/>
        <dbReference type="Rhea" id="RHEA-COMP:9637"/>
        <dbReference type="Rhea" id="RHEA-COMP:9638"/>
        <dbReference type="ChEBI" id="CHEBI:15378"/>
        <dbReference type="ChEBI" id="CHEBI:57783"/>
        <dbReference type="ChEBI" id="CHEBI:58349"/>
        <dbReference type="ChEBI" id="CHEBI:78464"/>
        <dbReference type="ChEBI" id="CHEBI:78466"/>
    </reaction>
    <physiologicalReaction direction="left-to-right" evidence="18">
        <dbReference type="Rhea" id="RHEA:41857"/>
    </physiologicalReaction>
</comment>
<comment type="catalytic activity">
    <reaction evidence="32">
        <text>a 2,3-saturated acyl-[ACP] + NADP(+) = a (2E)-enoyl-[ACP] + NADPH + H(+)</text>
        <dbReference type="Rhea" id="RHEA:22564"/>
        <dbReference type="Rhea" id="RHEA-COMP:9925"/>
        <dbReference type="Rhea" id="RHEA-COMP:9926"/>
        <dbReference type="ChEBI" id="CHEBI:15378"/>
        <dbReference type="ChEBI" id="CHEBI:57783"/>
        <dbReference type="ChEBI" id="CHEBI:58349"/>
        <dbReference type="ChEBI" id="CHEBI:78784"/>
        <dbReference type="ChEBI" id="CHEBI:78785"/>
        <dbReference type="EC" id="1.3.1.39"/>
    </reaction>
    <physiologicalReaction direction="right-to-left" evidence="32">
        <dbReference type="Rhea" id="RHEA:22566"/>
    </physiologicalReaction>
</comment>
<dbReference type="GO" id="GO:0016297">
    <property type="term" value="F:fatty acyl-[ACP] hydrolase activity"/>
    <property type="evidence" value="ECO:0007669"/>
    <property type="project" value="UniProtKB-EC"/>
</dbReference>
<dbReference type="SMART" id="SM00829">
    <property type="entry name" value="PKS_ER"/>
    <property type="match status" value="1"/>
</dbReference>
<evidence type="ECO:0000256" key="32">
    <source>
        <dbReference type="ARBA" id="ARBA00048650"/>
    </source>
</evidence>
<evidence type="ECO:0000256" key="34">
    <source>
        <dbReference type="ARBA" id="ARBA00048704"/>
    </source>
</evidence>
<evidence type="ECO:0000256" key="30">
    <source>
        <dbReference type="ARBA" id="ARBA00048506"/>
    </source>
</evidence>
<evidence type="ECO:0000256" key="21">
    <source>
        <dbReference type="ARBA" id="ARBA00047578"/>
    </source>
</evidence>
<dbReference type="InterPro" id="IPR032821">
    <property type="entry name" value="PKS_assoc"/>
</dbReference>
<comment type="catalytic activity">
    <reaction evidence="34">
        <text>hexadecanoyl-[ACP] + H2O = hexadecanoate + holo-[ACP] + H(+)</text>
        <dbReference type="Rhea" id="RHEA:41932"/>
        <dbReference type="Rhea" id="RHEA-COMP:9652"/>
        <dbReference type="Rhea" id="RHEA-COMP:9685"/>
        <dbReference type="ChEBI" id="CHEBI:7896"/>
        <dbReference type="ChEBI" id="CHEBI:15377"/>
        <dbReference type="ChEBI" id="CHEBI:15378"/>
        <dbReference type="ChEBI" id="CHEBI:64479"/>
        <dbReference type="ChEBI" id="CHEBI:78483"/>
        <dbReference type="EC" id="3.1.2.14"/>
    </reaction>
    <physiologicalReaction direction="left-to-right" evidence="34">
        <dbReference type="Rhea" id="RHEA:41933"/>
    </physiologicalReaction>
</comment>
<dbReference type="PROSITE" id="PS52004">
    <property type="entry name" value="KS3_2"/>
    <property type="match status" value="1"/>
</dbReference>
<evidence type="ECO:0000256" key="29">
    <source>
        <dbReference type="ARBA" id="ARBA00048420"/>
    </source>
</evidence>
<keyword evidence="48" id="KW-1185">Reference proteome</keyword>
<dbReference type="SUPFAM" id="SSF52151">
    <property type="entry name" value="FabD/lysophospholipase-like"/>
    <property type="match status" value="1"/>
</dbReference>
<evidence type="ECO:0000256" key="39">
    <source>
        <dbReference type="ARBA" id="ARBA00049263"/>
    </source>
</evidence>
<evidence type="ECO:0000256" key="24">
    <source>
        <dbReference type="ARBA" id="ARBA00047953"/>
    </source>
</evidence>
<dbReference type="InterPro" id="IPR014043">
    <property type="entry name" value="Acyl_transferase_dom"/>
</dbReference>
<dbReference type="InterPro" id="IPR029058">
    <property type="entry name" value="AB_hydrolase_fold"/>
</dbReference>
<dbReference type="InterPro" id="IPR020843">
    <property type="entry name" value="ER"/>
</dbReference>
<comment type="catalytic activity">
    <reaction evidence="29">
        <text>(2E)-octenoyl-[ACP] + NADPH + H(+) = octanoyl-[ACP] + NADP(+)</text>
        <dbReference type="Rhea" id="RHEA:41848"/>
        <dbReference type="Rhea" id="RHEA-COMP:9635"/>
        <dbReference type="Rhea" id="RHEA-COMP:9636"/>
        <dbReference type="ChEBI" id="CHEBI:15378"/>
        <dbReference type="ChEBI" id="CHEBI:57783"/>
        <dbReference type="ChEBI" id="CHEBI:58349"/>
        <dbReference type="ChEBI" id="CHEBI:78462"/>
        <dbReference type="ChEBI" id="CHEBI:78463"/>
    </reaction>
    <physiologicalReaction direction="left-to-right" evidence="29">
        <dbReference type="Rhea" id="RHEA:41849"/>
    </physiologicalReaction>
</comment>
<comment type="catalytic activity">
    <reaction evidence="20">
        <text>(2E)-butenoyl-[ACP] + NADPH + H(+) = butanoyl-[ACP] + NADP(+)</text>
        <dbReference type="Rhea" id="RHEA:41812"/>
        <dbReference type="Rhea" id="RHEA-COMP:9627"/>
        <dbReference type="Rhea" id="RHEA-COMP:9628"/>
        <dbReference type="ChEBI" id="CHEBI:15378"/>
        <dbReference type="ChEBI" id="CHEBI:57783"/>
        <dbReference type="ChEBI" id="CHEBI:58349"/>
        <dbReference type="ChEBI" id="CHEBI:78453"/>
        <dbReference type="ChEBI" id="CHEBI:78454"/>
    </reaction>
    <physiologicalReaction direction="left-to-right" evidence="20">
        <dbReference type="Rhea" id="RHEA:41813"/>
    </physiologicalReaction>
</comment>
<dbReference type="SUPFAM" id="SSF55048">
    <property type="entry name" value="Probable ACP-binding domain of malonyl-CoA ACP transacylase"/>
    <property type="match status" value="1"/>
</dbReference>
<evidence type="ECO:0000256" key="8">
    <source>
        <dbReference type="ARBA" id="ARBA00023388"/>
    </source>
</evidence>
<comment type="catalytic activity">
    <reaction evidence="16">
        <text>hexanoyl-[ACP] + malonyl-[ACP] + H(+) = 3-oxooctanoyl-[ACP] + holo-[ACP] + CO2</text>
        <dbReference type="Rhea" id="RHEA:41836"/>
        <dbReference type="Rhea" id="RHEA-COMP:9623"/>
        <dbReference type="Rhea" id="RHEA-COMP:9632"/>
        <dbReference type="Rhea" id="RHEA-COMP:9633"/>
        <dbReference type="Rhea" id="RHEA-COMP:9685"/>
        <dbReference type="ChEBI" id="CHEBI:15378"/>
        <dbReference type="ChEBI" id="CHEBI:16526"/>
        <dbReference type="ChEBI" id="CHEBI:64479"/>
        <dbReference type="ChEBI" id="CHEBI:78449"/>
        <dbReference type="ChEBI" id="CHEBI:78459"/>
        <dbReference type="ChEBI" id="CHEBI:78460"/>
    </reaction>
    <physiologicalReaction direction="left-to-right" evidence="16">
        <dbReference type="Rhea" id="RHEA:41837"/>
    </physiologicalReaction>
</comment>
<dbReference type="Pfam" id="PF21149">
    <property type="entry name" value="FAS_pseudo-KR"/>
    <property type="match status" value="1"/>
</dbReference>
<reference evidence="47" key="3">
    <citation type="journal article" date="2022" name="Insect Sci.">
        <title>Genome-wide identification, classification, and expression profiling of serine esterases and other esterase-related proteins in the tobacco hornworm, Manduca sexta.</title>
        <authorList>
            <person name="Miao Z."/>
            <person name="Xiong C."/>
            <person name="Cao X."/>
            <person name="Shan T."/>
            <person name="Jin Q."/>
            <person name="Jiang H."/>
        </authorList>
    </citation>
    <scope>NUCLEOTIDE SEQUENCE</scope>
    <source>
        <strain evidence="47">TE8</strain>
    </source>
</reference>
<dbReference type="EMBL" id="ON929271">
    <property type="protein sequence ID" value="UXP72053.1"/>
    <property type="molecule type" value="mRNA"/>
</dbReference>
<dbReference type="Gene3D" id="3.30.70.3290">
    <property type="match status" value="1"/>
</dbReference>
<dbReference type="GO" id="GO:0141148">
    <property type="term" value="F:enoyl-[acyl-carrier-protein] reductase (NADPH) activity"/>
    <property type="evidence" value="ECO:0007669"/>
    <property type="project" value="UniProtKB-EC"/>
</dbReference>
<evidence type="ECO:0000256" key="25">
    <source>
        <dbReference type="ARBA" id="ARBA00047961"/>
    </source>
</evidence>
<comment type="catalytic activity">
    <reaction evidence="17">
        <text>a (3R)-hydroxyacyl-[ACP] + NADP(+) = a 3-oxoacyl-[ACP] + NADPH + H(+)</text>
        <dbReference type="Rhea" id="RHEA:17397"/>
        <dbReference type="Rhea" id="RHEA-COMP:9916"/>
        <dbReference type="Rhea" id="RHEA-COMP:9945"/>
        <dbReference type="ChEBI" id="CHEBI:15378"/>
        <dbReference type="ChEBI" id="CHEBI:57783"/>
        <dbReference type="ChEBI" id="CHEBI:58349"/>
        <dbReference type="ChEBI" id="CHEBI:78776"/>
        <dbReference type="ChEBI" id="CHEBI:78827"/>
        <dbReference type="EC" id="1.1.1.100"/>
    </reaction>
    <physiologicalReaction direction="right-to-left" evidence="17">
        <dbReference type="Rhea" id="RHEA:17399"/>
    </physiologicalReaction>
</comment>
<dbReference type="Gene3D" id="3.10.129.110">
    <property type="entry name" value="Polyketide synthase dehydratase"/>
    <property type="match status" value="1"/>
</dbReference>
<dbReference type="Pfam" id="PF00698">
    <property type="entry name" value="Acyl_transf_1"/>
    <property type="match status" value="1"/>
</dbReference>
<comment type="catalytic activity">
    <reaction evidence="39">
        <text>3-oxododecanoyl-[ACP] + NADPH + H(+) = (3R)-hydroxydodecanoyl-[ACP] + NADP(+)</text>
        <dbReference type="Rhea" id="RHEA:41872"/>
        <dbReference type="Rhea" id="RHEA-COMP:9641"/>
        <dbReference type="Rhea" id="RHEA-COMP:9642"/>
        <dbReference type="ChEBI" id="CHEBI:15378"/>
        <dbReference type="ChEBI" id="CHEBI:57783"/>
        <dbReference type="ChEBI" id="CHEBI:58349"/>
        <dbReference type="ChEBI" id="CHEBI:78469"/>
        <dbReference type="ChEBI" id="CHEBI:78470"/>
    </reaction>
    <physiologicalReaction direction="left-to-right" evidence="39">
        <dbReference type="Rhea" id="RHEA:41873"/>
    </physiologicalReaction>
</comment>
<accession>A0A921Z4N6</accession>
<dbReference type="GO" id="GO:0004312">
    <property type="term" value="F:fatty acid synthase activity"/>
    <property type="evidence" value="ECO:0007669"/>
    <property type="project" value="TreeGrafter"/>
</dbReference>
<dbReference type="SUPFAM" id="SSF51735">
    <property type="entry name" value="NAD(P)-binding Rossmann-fold domains"/>
    <property type="match status" value="1"/>
</dbReference>
<comment type="catalytic activity">
    <reaction evidence="26">
        <text>hexadecanoyl-[ACP] + malonyl-[ACP] + H(+) = 3-oxooctadecanoyl-[ACP] + holo-[ACP] + CO2</text>
        <dbReference type="Rhea" id="RHEA:41916"/>
        <dbReference type="Rhea" id="RHEA-COMP:9623"/>
        <dbReference type="Rhea" id="RHEA-COMP:9652"/>
        <dbReference type="Rhea" id="RHEA-COMP:9653"/>
        <dbReference type="Rhea" id="RHEA-COMP:9685"/>
        <dbReference type="ChEBI" id="CHEBI:15378"/>
        <dbReference type="ChEBI" id="CHEBI:16526"/>
        <dbReference type="ChEBI" id="CHEBI:64479"/>
        <dbReference type="ChEBI" id="CHEBI:78449"/>
        <dbReference type="ChEBI" id="CHEBI:78483"/>
        <dbReference type="ChEBI" id="CHEBI:78487"/>
    </reaction>
    <physiologicalReaction direction="left-to-right" evidence="26">
        <dbReference type="Rhea" id="RHEA:41917"/>
    </physiologicalReaction>
</comment>
<comment type="catalytic activity">
    <reaction evidence="5">
        <text>(3R)-hydroxyoctanoyl-[ACP] = (2E)-octenoyl-[ACP] + H2O</text>
        <dbReference type="Rhea" id="RHEA:41844"/>
        <dbReference type="Rhea" id="RHEA-COMP:9634"/>
        <dbReference type="Rhea" id="RHEA-COMP:9635"/>
        <dbReference type="ChEBI" id="CHEBI:15377"/>
        <dbReference type="ChEBI" id="CHEBI:78461"/>
        <dbReference type="ChEBI" id="CHEBI:78462"/>
    </reaction>
    <physiologicalReaction direction="left-to-right" evidence="5">
        <dbReference type="Rhea" id="RHEA:41845"/>
    </physiologicalReaction>
</comment>
<comment type="catalytic activity">
    <reaction evidence="37">
        <text>decanoyl-[ACP] + malonyl-[ACP] + H(+) = 3-oxododecanoyl-[ACP] + holo-[ACP] + CO2</text>
        <dbReference type="Rhea" id="RHEA:41868"/>
        <dbReference type="Rhea" id="RHEA-COMP:9623"/>
        <dbReference type="Rhea" id="RHEA-COMP:9640"/>
        <dbReference type="Rhea" id="RHEA-COMP:9641"/>
        <dbReference type="Rhea" id="RHEA-COMP:9685"/>
        <dbReference type="ChEBI" id="CHEBI:15378"/>
        <dbReference type="ChEBI" id="CHEBI:16526"/>
        <dbReference type="ChEBI" id="CHEBI:64479"/>
        <dbReference type="ChEBI" id="CHEBI:78449"/>
        <dbReference type="ChEBI" id="CHEBI:78468"/>
        <dbReference type="ChEBI" id="CHEBI:78469"/>
    </reaction>
    <physiologicalReaction direction="left-to-right" evidence="37">
        <dbReference type="Rhea" id="RHEA:41869"/>
    </physiologicalReaction>
</comment>
<evidence type="ECO:0000256" key="23">
    <source>
        <dbReference type="ARBA" id="ARBA00047897"/>
    </source>
</evidence>
<comment type="catalytic activity">
    <reaction evidence="41">
        <text>3-oxooctanoyl-[ACP] + NADPH + H(+) = (3R)-hydroxyoctanoyl-[ACP] + NADP(+)</text>
        <dbReference type="Rhea" id="RHEA:41840"/>
        <dbReference type="Rhea" id="RHEA-COMP:9633"/>
        <dbReference type="Rhea" id="RHEA-COMP:9634"/>
        <dbReference type="ChEBI" id="CHEBI:15378"/>
        <dbReference type="ChEBI" id="CHEBI:57783"/>
        <dbReference type="ChEBI" id="CHEBI:58349"/>
        <dbReference type="ChEBI" id="CHEBI:78460"/>
        <dbReference type="ChEBI" id="CHEBI:78461"/>
    </reaction>
    <physiologicalReaction direction="left-to-right" evidence="41">
        <dbReference type="Rhea" id="RHEA:41841"/>
    </physiologicalReaction>
</comment>
<dbReference type="EMBL" id="JH668404">
    <property type="protein sequence ID" value="KAG6451290.1"/>
    <property type="molecule type" value="Genomic_DNA"/>
</dbReference>
<evidence type="ECO:0000259" key="45">
    <source>
        <dbReference type="PROSITE" id="PS52004"/>
    </source>
</evidence>
<evidence type="ECO:0000256" key="22">
    <source>
        <dbReference type="ARBA" id="ARBA00047810"/>
    </source>
</evidence>
<comment type="catalytic activity">
    <reaction evidence="30">
        <text>a fatty acyl-[ACP] + malonyl-[ACP] + H(+) = a 3-oxoacyl-[ACP] + holo-[ACP] + CO2</text>
        <dbReference type="Rhea" id="RHEA:22836"/>
        <dbReference type="Rhea" id="RHEA-COMP:9623"/>
        <dbReference type="Rhea" id="RHEA-COMP:9685"/>
        <dbReference type="Rhea" id="RHEA-COMP:9916"/>
        <dbReference type="Rhea" id="RHEA-COMP:14125"/>
        <dbReference type="ChEBI" id="CHEBI:15378"/>
        <dbReference type="ChEBI" id="CHEBI:16526"/>
        <dbReference type="ChEBI" id="CHEBI:64479"/>
        <dbReference type="ChEBI" id="CHEBI:78449"/>
        <dbReference type="ChEBI" id="CHEBI:78776"/>
        <dbReference type="ChEBI" id="CHEBI:138651"/>
        <dbReference type="EC" id="2.3.1.41"/>
    </reaction>
    <physiologicalReaction direction="left-to-right" evidence="30">
        <dbReference type="Rhea" id="RHEA:22837"/>
    </physiologicalReaction>
</comment>
<dbReference type="InterPro" id="IPR020841">
    <property type="entry name" value="PKS_Beta-ketoAc_synthase_dom"/>
</dbReference>
<comment type="function">
    <text evidence="14">Fatty acid synthetase is a multifunctional enzyme that catalyzes the de novo biosynthesis of long-chain saturated fatty acids starting from acetyl-CoA and malonyl-CoA in the presence of NADPH. This multifunctional protein contains 7 catalytic activities and a site for the binding of the prosthetic group 4'-phosphopantetheine of the acyl carrier protein ([ACP]) domain.</text>
</comment>